<evidence type="ECO:0000313" key="2">
    <source>
        <dbReference type="EMBL" id="MQS45428.1"/>
    </source>
</evidence>
<dbReference type="Pfam" id="PF14393">
    <property type="entry name" value="DUF4422"/>
    <property type="match status" value="1"/>
</dbReference>
<protein>
    <submittedName>
        <fullName evidence="2">DUF4422 domain-containing protein</fullName>
    </submittedName>
</protein>
<feature type="domain" description="DUF4422" evidence="1">
    <location>
        <begin position="19"/>
        <end position="231"/>
    </location>
</feature>
<dbReference type="RefSeq" id="WP_125704064.1">
    <property type="nucleotide sequence ID" value="NZ_VDFN01000006.1"/>
</dbReference>
<evidence type="ECO:0000313" key="3">
    <source>
        <dbReference type="Proteomes" id="UP000436655"/>
    </source>
</evidence>
<dbReference type="InterPro" id="IPR025536">
    <property type="entry name" value="DUF4422"/>
</dbReference>
<evidence type="ECO:0000259" key="1">
    <source>
        <dbReference type="Pfam" id="PF14393"/>
    </source>
</evidence>
<comment type="caution">
    <text evidence="2">The sequence shown here is derived from an EMBL/GenBank/DDBJ whole genome shotgun (WGS) entry which is preliminary data.</text>
</comment>
<dbReference type="Proteomes" id="UP000436655">
    <property type="component" value="Unassembled WGS sequence"/>
</dbReference>
<proteinExistence type="predicted"/>
<keyword evidence="3" id="KW-1185">Reference proteome</keyword>
<organism evidence="2 3">
    <name type="scientific">Companilactobacillus mishanensis</name>
    <dbReference type="NCBI Taxonomy" id="2486008"/>
    <lineage>
        <taxon>Bacteria</taxon>
        <taxon>Bacillati</taxon>
        <taxon>Bacillota</taxon>
        <taxon>Bacilli</taxon>
        <taxon>Lactobacillales</taxon>
        <taxon>Lactobacillaceae</taxon>
        <taxon>Companilactobacillus</taxon>
    </lineage>
</organism>
<reference evidence="2 3" key="1">
    <citation type="journal article" date="2019" name="Syst. Appl. Microbiol.">
        <title>Polyphasic characterization of two novel Lactobacillus spp. isolated from blown salami packages: Description of Lactobacillus halodurans sp. nov. and Lactobacillus salsicarnum sp. nov.</title>
        <authorList>
            <person name="Schuster J.A."/>
            <person name="Klingl A."/>
            <person name="Vogel R.F."/>
            <person name="Ehrmann M.A."/>
        </authorList>
    </citation>
    <scope>NUCLEOTIDE SEQUENCE [LARGE SCALE GENOMIC DNA]</scope>
    <source>
        <strain evidence="2 3">TMW 1.2098</strain>
    </source>
</reference>
<gene>
    <name evidence="2" type="ORF">FHL03_08020</name>
</gene>
<name>A0ABW9P8E9_9LACO</name>
<accession>A0ABW9P8E9</accession>
<sequence length="268" mass="32153">MPRGLLILKKRETYLDNVKVLVASHKKAEMPSNELYMPILVGSYKNYQEDINYQRDDVGENISEKNPNYNELTAIYWAWKNMGNAEAVGLVHYRRLFVKNKTELLSQEDIEKSFETYDVILPKLRKYYVETNYLHYIHAHNEEPLMMTRRIIEKYHNSYLSSFDTVMNSTSAHMFNMFIMKPKIFNSYCEWLFDILKKLEENIYVEDYSEQESRVFGYVSEVLMDVWIKKNNINYCEHDWMQVNGEKKLTKAMHLILRKFGLSKRTHF</sequence>
<dbReference type="EMBL" id="VDFN01000006">
    <property type="protein sequence ID" value="MQS45428.1"/>
    <property type="molecule type" value="Genomic_DNA"/>
</dbReference>